<dbReference type="KEGG" id="sli:Slin_3063"/>
<dbReference type="GO" id="GO:0120147">
    <property type="term" value="F:formylglycine-generating oxidase activity"/>
    <property type="evidence" value="ECO:0007669"/>
    <property type="project" value="TreeGrafter"/>
</dbReference>
<dbReference type="EMBL" id="CP001769">
    <property type="protein sequence ID" value="ADB39074.1"/>
    <property type="molecule type" value="Genomic_DNA"/>
</dbReference>
<dbReference type="PANTHER" id="PTHR23150">
    <property type="entry name" value="SULFATASE MODIFYING FACTOR 1, 2"/>
    <property type="match status" value="1"/>
</dbReference>
<organism evidence="2 3">
    <name type="scientific">Spirosoma linguale (strain ATCC 33905 / DSM 74 / LMG 10896 / Claus 1)</name>
    <dbReference type="NCBI Taxonomy" id="504472"/>
    <lineage>
        <taxon>Bacteria</taxon>
        <taxon>Pseudomonadati</taxon>
        <taxon>Bacteroidota</taxon>
        <taxon>Cytophagia</taxon>
        <taxon>Cytophagales</taxon>
        <taxon>Cytophagaceae</taxon>
        <taxon>Spirosoma</taxon>
    </lineage>
</organism>
<dbReference type="InterPro" id="IPR016187">
    <property type="entry name" value="CTDL_fold"/>
</dbReference>
<feature type="domain" description="Sulfatase-modifying factor enzyme-like" evidence="1">
    <location>
        <begin position="54"/>
        <end position="284"/>
    </location>
</feature>
<evidence type="ECO:0000313" key="3">
    <source>
        <dbReference type="Proteomes" id="UP000002028"/>
    </source>
</evidence>
<accession>D2QLC7</accession>
<protein>
    <recommendedName>
        <fullName evidence="1">Sulfatase-modifying factor enzyme-like domain-containing protein</fullName>
    </recommendedName>
</protein>
<dbReference type="PANTHER" id="PTHR23150:SF19">
    <property type="entry name" value="FORMYLGLYCINE-GENERATING ENZYME"/>
    <property type="match status" value="1"/>
</dbReference>
<dbReference type="InterPro" id="IPR042095">
    <property type="entry name" value="SUMF_sf"/>
</dbReference>
<dbReference type="Pfam" id="PF03781">
    <property type="entry name" value="FGE-sulfatase"/>
    <property type="match status" value="1"/>
</dbReference>
<reference evidence="2 3" key="1">
    <citation type="journal article" date="2010" name="Stand. Genomic Sci.">
        <title>Complete genome sequence of Spirosoma linguale type strain (1).</title>
        <authorList>
            <person name="Lail K."/>
            <person name="Sikorski J."/>
            <person name="Saunders E."/>
            <person name="Lapidus A."/>
            <person name="Glavina Del Rio T."/>
            <person name="Copeland A."/>
            <person name="Tice H."/>
            <person name="Cheng J.-F."/>
            <person name="Lucas S."/>
            <person name="Nolan M."/>
            <person name="Bruce D."/>
            <person name="Goodwin L."/>
            <person name="Pitluck S."/>
            <person name="Ivanova N."/>
            <person name="Mavromatis K."/>
            <person name="Ovchinnikova G."/>
            <person name="Pati A."/>
            <person name="Chen A."/>
            <person name="Palaniappan K."/>
            <person name="Land M."/>
            <person name="Hauser L."/>
            <person name="Chang Y.-J."/>
            <person name="Jeffries C.D."/>
            <person name="Chain P."/>
            <person name="Brettin T."/>
            <person name="Detter J.C."/>
            <person name="Schuetze A."/>
            <person name="Rohde M."/>
            <person name="Tindall B.J."/>
            <person name="Goeker M."/>
            <person name="Bristow J."/>
            <person name="Eisen J.A."/>
            <person name="Markowitz V."/>
            <person name="Hugenholtz P."/>
            <person name="Kyrpides N.C."/>
            <person name="Klenk H.-P."/>
            <person name="Chen F."/>
        </authorList>
    </citation>
    <scope>NUCLEOTIDE SEQUENCE [LARGE SCALE GENOMIC DNA]</scope>
    <source>
        <strain evidence="3">ATCC 33905 / DSM 74 / LMG 10896 / Claus 1</strain>
    </source>
</reference>
<name>D2QLC7_SPILD</name>
<keyword evidence="3" id="KW-1185">Reference proteome</keyword>
<evidence type="ECO:0000259" key="1">
    <source>
        <dbReference type="Pfam" id="PF03781"/>
    </source>
</evidence>
<dbReference type="AlphaFoldDB" id="D2QLC7"/>
<dbReference type="HOGENOM" id="CLU_012431_2_4_10"/>
<dbReference type="eggNOG" id="COG1262">
    <property type="taxonomic scope" value="Bacteria"/>
</dbReference>
<dbReference type="Proteomes" id="UP000002028">
    <property type="component" value="Chromosome"/>
</dbReference>
<dbReference type="InterPro" id="IPR005532">
    <property type="entry name" value="SUMF_dom"/>
</dbReference>
<dbReference type="InterPro" id="IPR051043">
    <property type="entry name" value="Sulfatase_Mod_Factor_Kinase"/>
</dbReference>
<dbReference type="Gene3D" id="3.90.1580.10">
    <property type="entry name" value="paralog of FGE (formylglycine-generating enzyme)"/>
    <property type="match status" value="1"/>
</dbReference>
<gene>
    <name evidence="2" type="ordered locus">Slin_3063</name>
</gene>
<dbReference type="SUPFAM" id="SSF56436">
    <property type="entry name" value="C-type lectin-like"/>
    <property type="match status" value="1"/>
</dbReference>
<evidence type="ECO:0000313" key="2">
    <source>
        <dbReference type="EMBL" id="ADB39074.1"/>
    </source>
</evidence>
<sequence>MKLHLITLGTFIILLLISDIEFREFDSKFSEYRCGQPEFDSLNKEFKFLDLPFATMTYVPGGTFQMGDIRNEGDFDEKPVHTVTVSSFYMGQYEITNRQAATITDEKLYYFGTCLDCPLETISWDGVQLFLQKLNQKTGRKYRLPTEAEWEYAAGGGSKKRTRFGNGQDVLKITEANTLLLQKTQQKDFESKSGFYVRQVVTVGTFVPNALGLYDMSGNVWEWCNDWFGDYNSKSQNNPIGPTTGKYRVVRGGGSTEEPAHCRVSNRHGNAPFFNNKANGFRIATSVR</sequence>
<dbReference type="RefSeq" id="WP_012927601.1">
    <property type="nucleotide sequence ID" value="NC_013730.1"/>
</dbReference>
<dbReference type="STRING" id="504472.Slin_3063"/>
<proteinExistence type="predicted"/>